<comment type="caution">
    <text evidence="1">The sequence shown here is derived from an EMBL/GenBank/DDBJ whole genome shotgun (WGS) entry which is preliminary data.</text>
</comment>
<reference evidence="1 2" key="1">
    <citation type="journal article" date="2023" name="BMC Biotechnol.">
        <title>Vitis rotundifolia cv Carlos genome sequencing.</title>
        <authorList>
            <person name="Huff M."/>
            <person name="Hulse-Kemp A."/>
            <person name="Scheffler B."/>
            <person name="Youngblood R."/>
            <person name="Simpson S."/>
            <person name="Babiker E."/>
            <person name="Staton M."/>
        </authorList>
    </citation>
    <scope>NUCLEOTIDE SEQUENCE [LARGE SCALE GENOMIC DNA]</scope>
    <source>
        <tissue evidence="1">Leaf</tissue>
    </source>
</reference>
<sequence length="417" mass="48034">MEQLRKLEQVQRTMTLMESGGCNTNHQDSDRFLANLILLLIQPCGELNMETKCSLISEHLPKISVGFLEDVSRSLTEEGGQKNIVQNTFPLSHDTKTDIGHSETDFEDMAVIRLDAMQRANSTLEDFVSNSLFVRSYFMFHGMDVNAPQSIFRYLPMLSFTESYIYQLDTWNEKMLHIPTNGNTVVGGSNVEKNRSGIIKLMEVFKTDPFRPLVLLFEHHGLLTERIREELRCGEEYWDLERKLCCLLLTKNKVSIEDVMRAIHLKSFDYRVLNLLLYQLRGAKVNDLHMEFLSISEFLVEVSDDLFDYEDDVLENNFNILRMFVRIYGASTAQTMLAKCISEAEEKYDHLLKTLDPQLSSKYRRRCEEATKEGGKISGHALGTWSMPPAIVDEDLYRSNVLSSRSTMIPPDRHSLE</sequence>
<protein>
    <submittedName>
        <fullName evidence="1">Uncharacterized protein</fullName>
    </submittedName>
</protein>
<proteinExistence type="predicted"/>
<evidence type="ECO:0000313" key="2">
    <source>
        <dbReference type="Proteomes" id="UP001168098"/>
    </source>
</evidence>
<dbReference type="EMBL" id="JARBHA010000020">
    <property type="protein sequence ID" value="KAJ9670134.1"/>
    <property type="molecule type" value="Genomic_DNA"/>
</dbReference>
<dbReference type="PANTHER" id="PTHR35754">
    <property type="entry name" value="ATP SYNTHASE SUBUNIT B"/>
    <property type="match status" value="1"/>
</dbReference>
<name>A0AA39D476_VITRO</name>
<dbReference type="Proteomes" id="UP001168098">
    <property type="component" value="Unassembled WGS sequence"/>
</dbReference>
<keyword evidence="2" id="KW-1185">Reference proteome</keyword>
<organism evidence="1 2">
    <name type="scientific">Vitis rotundifolia</name>
    <name type="common">Muscadine grape</name>
    <dbReference type="NCBI Taxonomy" id="103349"/>
    <lineage>
        <taxon>Eukaryota</taxon>
        <taxon>Viridiplantae</taxon>
        <taxon>Streptophyta</taxon>
        <taxon>Embryophyta</taxon>
        <taxon>Tracheophyta</taxon>
        <taxon>Spermatophyta</taxon>
        <taxon>Magnoliopsida</taxon>
        <taxon>eudicotyledons</taxon>
        <taxon>Gunneridae</taxon>
        <taxon>Pentapetalae</taxon>
        <taxon>rosids</taxon>
        <taxon>Vitales</taxon>
        <taxon>Vitaceae</taxon>
        <taxon>Viteae</taxon>
        <taxon>Vitis</taxon>
    </lineage>
</organism>
<gene>
    <name evidence="1" type="ORF">PVL29_026595</name>
</gene>
<dbReference type="PANTHER" id="PTHR35754:SF2">
    <property type="entry name" value="ATP SYNTHASE SUBUNIT B"/>
    <property type="match status" value="1"/>
</dbReference>
<evidence type="ECO:0000313" key="1">
    <source>
        <dbReference type="EMBL" id="KAJ9670134.1"/>
    </source>
</evidence>
<accession>A0AA39D476</accession>
<dbReference type="AlphaFoldDB" id="A0AA39D476"/>